<gene>
    <name evidence="2" type="ORF">NBH00_20525</name>
</gene>
<dbReference type="RefSeq" id="WP_254570440.1">
    <property type="nucleotide sequence ID" value="NZ_CP098502.1"/>
</dbReference>
<dbReference type="InterPro" id="IPR018745">
    <property type="entry name" value="MpsC"/>
</dbReference>
<dbReference type="Proteomes" id="UP001056035">
    <property type="component" value="Chromosome"/>
</dbReference>
<protein>
    <submittedName>
        <fullName evidence="2">DUF2294 domain-containing protein</fullName>
    </submittedName>
</protein>
<feature type="domain" description="Na+-translocating membrane potential-generating system MpsC" evidence="1">
    <location>
        <begin position="11"/>
        <end position="118"/>
    </location>
</feature>
<name>A0ABY5DPX8_9ACTN</name>
<proteinExistence type="predicted"/>
<accession>A0ABY5DPX8</accession>
<sequence>MSDGQAGPTGRGAVTAAIANMVVSVLSEYTGRGPTKARAYVEGDLVSVLVRDTLTRGEQSLVRGGHAELVLRTREAYQATMRKELVAGVERIMDREVIAFFSSNHIEPDMGLESFVLAPLSA</sequence>
<organism evidence="2 3">
    <name type="scientific">Paraconexibacter antarcticus</name>
    <dbReference type="NCBI Taxonomy" id="2949664"/>
    <lineage>
        <taxon>Bacteria</taxon>
        <taxon>Bacillati</taxon>
        <taxon>Actinomycetota</taxon>
        <taxon>Thermoleophilia</taxon>
        <taxon>Solirubrobacterales</taxon>
        <taxon>Paraconexibacteraceae</taxon>
        <taxon>Paraconexibacter</taxon>
    </lineage>
</organism>
<dbReference type="EMBL" id="CP098502">
    <property type="protein sequence ID" value="UTI63716.1"/>
    <property type="molecule type" value="Genomic_DNA"/>
</dbReference>
<evidence type="ECO:0000313" key="3">
    <source>
        <dbReference type="Proteomes" id="UP001056035"/>
    </source>
</evidence>
<evidence type="ECO:0000259" key="1">
    <source>
        <dbReference type="Pfam" id="PF10057"/>
    </source>
</evidence>
<keyword evidence="3" id="KW-1185">Reference proteome</keyword>
<reference evidence="2 3" key="1">
    <citation type="submission" date="2022-06" db="EMBL/GenBank/DDBJ databases">
        <title>Paraconexibacter antarcticus.</title>
        <authorList>
            <person name="Kim C.S."/>
        </authorList>
    </citation>
    <scope>NUCLEOTIDE SEQUENCE [LARGE SCALE GENOMIC DNA]</scope>
    <source>
        <strain evidence="2 3">02-257</strain>
    </source>
</reference>
<dbReference type="Pfam" id="PF10057">
    <property type="entry name" value="MpsC"/>
    <property type="match status" value="1"/>
</dbReference>
<evidence type="ECO:0000313" key="2">
    <source>
        <dbReference type="EMBL" id="UTI63716.1"/>
    </source>
</evidence>